<protein>
    <submittedName>
        <fullName evidence="4">Alpha/beta fold hydrolase</fullName>
    </submittedName>
</protein>
<name>A0A9E8HPC3_9ALTE</name>
<evidence type="ECO:0000256" key="1">
    <source>
        <dbReference type="ARBA" id="ARBA00010884"/>
    </source>
</evidence>
<dbReference type="SUPFAM" id="SSF53474">
    <property type="entry name" value="alpha/beta-Hydrolases"/>
    <property type="match status" value="1"/>
</dbReference>
<dbReference type="PANTHER" id="PTHR10794:SF94">
    <property type="entry name" value="ESTERASE YHET-RELATED"/>
    <property type="match status" value="1"/>
</dbReference>
<evidence type="ECO:0000313" key="4">
    <source>
        <dbReference type="EMBL" id="UZW76651.1"/>
    </source>
</evidence>
<feature type="active site" description="Charge relay system" evidence="2">
    <location>
        <position position="142"/>
    </location>
</feature>
<organism evidence="4 5">
    <name type="scientific">Alkalimarinus sediminis</name>
    <dbReference type="NCBI Taxonomy" id="1632866"/>
    <lineage>
        <taxon>Bacteria</taxon>
        <taxon>Pseudomonadati</taxon>
        <taxon>Pseudomonadota</taxon>
        <taxon>Gammaproteobacteria</taxon>
        <taxon>Alteromonadales</taxon>
        <taxon>Alteromonadaceae</taxon>
        <taxon>Alkalimarinus</taxon>
    </lineage>
</organism>
<dbReference type="InterPro" id="IPR050960">
    <property type="entry name" value="AB_hydrolase_4_sf"/>
</dbReference>
<dbReference type="InterPro" id="IPR012020">
    <property type="entry name" value="ABHD4"/>
</dbReference>
<dbReference type="GO" id="GO:0047372">
    <property type="term" value="F:monoacylglycerol lipase activity"/>
    <property type="evidence" value="ECO:0007669"/>
    <property type="project" value="TreeGrafter"/>
</dbReference>
<dbReference type="InterPro" id="IPR000073">
    <property type="entry name" value="AB_hydrolase_1"/>
</dbReference>
<evidence type="ECO:0000313" key="5">
    <source>
        <dbReference type="Proteomes" id="UP001164472"/>
    </source>
</evidence>
<gene>
    <name evidence="4" type="ORF">NNL22_08730</name>
</gene>
<keyword evidence="4" id="KW-0378">Hydrolase</keyword>
<dbReference type="AlphaFoldDB" id="A0A9E8HPC3"/>
<dbReference type="Proteomes" id="UP001164472">
    <property type="component" value="Chromosome"/>
</dbReference>
<dbReference type="PANTHER" id="PTHR10794">
    <property type="entry name" value="ABHYDROLASE DOMAIN-CONTAINING PROTEIN"/>
    <property type="match status" value="1"/>
</dbReference>
<dbReference type="KEGG" id="asem:NNL22_08730"/>
<sequence length="323" mass="37329">MSIERFFLMEYRAPYFFRNGHIQSIYPSLFRKLDDRFMVRERINIEDGDFLDLDWCRNGSRRLVVISHGLEGHSRRPYILGMAKAVVDNGWDALAWNFRSCGGSMNRHLRFYHSGATEDLHRVVNFAVESGDYDEVALIGFSMGGNLSLVYLGDSQTAPNPKVKKSVVYSVPCDLSASAEQLAQPQNRIYMSRFLKDLKAKMLAKEKLFPDLLDLTGYEEIKNFRQFDDRYTAPIHGFRNADHYWEHCSSRRYIRNIQVPTLIVNAKDDPFLASACYPHDEVDKNPKVRLETPETGGHVGFVSFNKNNLYWSERRAVAFLEDS</sequence>
<dbReference type="Gene3D" id="3.40.50.1820">
    <property type="entry name" value="alpha/beta hydrolase"/>
    <property type="match status" value="1"/>
</dbReference>
<dbReference type="GO" id="GO:0034338">
    <property type="term" value="F:short-chain carboxylesterase activity"/>
    <property type="evidence" value="ECO:0007669"/>
    <property type="project" value="TreeGrafter"/>
</dbReference>
<comment type="similarity">
    <text evidence="1">Belongs to the AB hydrolase superfamily. AB hydrolase 4 family.</text>
</comment>
<feature type="domain" description="AB hydrolase-1" evidence="3">
    <location>
        <begin position="63"/>
        <end position="301"/>
    </location>
</feature>
<reference evidence="4" key="1">
    <citation type="submission" date="2022-07" db="EMBL/GenBank/DDBJ databases">
        <title>Alkalimarinus sp. nov., isolated from gut of a Alitta virens.</title>
        <authorList>
            <person name="Yang A.I."/>
            <person name="Shin N.-R."/>
        </authorList>
    </citation>
    <scope>NUCLEOTIDE SEQUENCE</scope>
    <source>
        <strain evidence="4">FA028</strain>
    </source>
</reference>
<feature type="active site" description="Charge relay system" evidence="2">
    <location>
        <position position="298"/>
    </location>
</feature>
<feature type="active site" description="Charge relay system" evidence="2">
    <location>
        <position position="269"/>
    </location>
</feature>
<keyword evidence="5" id="KW-1185">Reference proteome</keyword>
<evidence type="ECO:0000256" key="2">
    <source>
        <dbReference type="PIRSR" id="PIRSR005211-1"/>
    </source>
</evidence>
<dbReference type="EMBL" id="CP101527">
    <property type="protein sequence ID" value="UZW76651.1"/>
    <property type="molecule type" value="Genomic_DNA"/>
</dbReference>
<evidence type="ECO:0000259" key="3">
    <source>
        <dbReference type="Pfam" id="PF00561"/>
    </source>
</evidence>
<dbReference type="InterPro" id="IPR029058">
    <property type="entry name" value="AB_hydrolase_fold"/>
</dbReference>
<accession>A0A9E8HPC3</accession>
<dbReference type="RefSeq" id="WP_251812409.1">
    <property type="nucleotide sequence ID" value="NZ_CP101527.1"/>
</dbReference>
<dbReference type="Pfam" id="PF00561">
    <property type="entry name" value="Abhydrolase_1"/>
    <property type="match status" value="1"/>
</dbReference>
<dbReference type="PIRSF" id="PIRSF005211">
    <property type="entry name" value="Ab_hydro_YheT"/>
    <property type="match status" value="1"/>
</dbReference>
<proteinExistence type="inferred from homology"/>